<accession>A0A1I1T8F2</accession>
<dbReference type="PANTHER" id="PTHR43356">
    <property type="entry name" value="PHOSPHATE ACETYLTRANSFERASE"/>
    <property type="match status" value="1"/>
</dbReference>
<dbReference type="PIRSF" id="PIRSF000428">
    <property type="entry name" value="P_Ac_trans"/>
    <property type="match status" value="1"/>
</dbReference>
<dbReference type="GO" id="GO:0016746">
    <property type="term" value="F:acyltransferase activity"/>
    <property type="evidence" value="ECO:0007669"/>
    <property type="project" value="UniProtKB-KW"/>
</dbReference>
<dbReference type="EMBL" id="FOMR01000002">
    <property type="protein sequence ID" value="SFD52573.1"/>
    <property type="molecule type" value="Genomic_DNA"/>
</dbReference>
<evidence type="ECO:0000259" key="4">
    <source>
        <dbReference type="Pfam" id="PF01515"/>
    </source>
</evidence>
<reference evidence="6" key="1">
    <citation type="submission" date="2016-10" db="EMBL/GenBank/DDBJ databases">
        <authorList>
            <person name="Varghese N."/>
            <person name="Submissions S."/>
        </authorList>
    </citation>
    <scope>NUCLEOTIDE SEQUENCE [LARGE SCALE GENOMIC DNA]</scope>
    <source>
        <strain evidence="6">DSM 22530</strain>
    </source>
</reference>
<dbReference type="Pfam" id="PF01515">
    <property type="entry name" value="PTA_PTB"/>
    <property type="match status" value="1"/>
</dbReference>
<name>A0A1I1T8F2_9BACI</name>
<dbReference type="AlphaFoldDB" id="A0A1I1T8F2"/>
<keyword evidence="3" id="KW-0012">Acyltransferase</keyword>
<evidence type="ECO:0000313" key="5">
    <source>
        <dbReference type="EMBL" id="SFD52573.1"/>
    </source>
</evidence>
<protein>
    <submittedName>
        <fullName evidence="5">Phosphate butyryltransferase</fullName>
    </submittedName>
</protein>
<dbReference type="InterPro" id="IPR012147">
    <property type="entry name" value="P_Ac_Bu_trans"/>
</dbReference>
<dbReference type="NCBIfam" id="NF006045">
    <property type="entry name" value="PRK08190.1"/>
    <property type="match status" value="1"/>
</dbReference>
<feature type="domain" description="Phosphate acetyl/butaryl transferase" evidence="4">
    <location>
        <begin position="81"/>
        <end position="297"/>
    </location>
</feature>
<sequence>MVPIWQDLKEIRQQASAENKSVTAVANAADESVLSAIKIAAEESMCSFLLFDDEIEVRKTAEVLDFDIGNERIKIMHSAGNATEAAVKAVHDSKADILMKGNVTTRNLLKAVLSKEIGLRTSKSLSHVALFEIPNQNRLIFLTDVAMNIAPDLEDKTTIIENAVQVAQGVGWDSPKVAVLGAVESVNPDMQATLDAAVLTQMQKRNQITGCIVDGPLALDNAISEEASRLKGIESEVAGKADILVVPAIEAGNMLYKSFMYLAGANVASVISGARAPIVLTSRADSSEDKLNSLALALVAAKTF</sequence>
<evidence type="ECO:0000313" key="6">
    <source>
        <dbReference type="Proteomes" id="UP000199474"/>
    </source>
</evidence>
<dbReference type="InterPro" id="IPR050500">
    <property type="entry name" value="Phos_Acetyltrans/Butyryltrans"/>
</dbReference>
<proteinExistence type="inferred from homology"/>
<dbReference type="SUPFAM" id="SSF53659">
    <property type="entry name" value="Isocitrate/Isopropylmalate dehydrogenase-like"/>
    <property type="match status" value="1"/>
</dbReference>
<dbReference type="InterPro" id="IPR002505">
    <property type="entry name" value="PTA_PTB"/>
</dbReference>
<evidence type="ECO:0000256" key="3">
    <source>
        <dbReference type="ARBA" id="ARBA00023315"/>
    </source>
</evidence>
<comment type="similarity">
    <text evidence="1">Belongs to the phosphate acetyltransferase and butyryltransferase family.</text>
</comment>
<dbReference type="PANTHER" id="PTHR43356:SF2">
    <property type="entry name" value="PHOSPHATE ACETYLTRANSFERASE"/>
    <property type="match status" value="1"/>
</dbReference>
<keyword evidence="2 5" id="KW-0808">Transferase</keyword>
<gene>
    <name evidence="5" type="ORF">SAMN05216238_10274</name>
</gene>
<dbReference type="Gene3D" id="3.40.718.10">
    <property type="entry name" value="Isopropylmalate Dehydrogenase"/>
    <property type="match status" value="1"/>
</dbReference>
<evidence type="ECO:0000256" key="1">
    <source>
        <dbReference type="ARBA" id="ARBA00005656"/>
    </source>
</evidence>
<dbReference type="Proteomes" id="UP000199474">
    <property type="component" value="Unassembled WGS sequence"/>
</dbReference>
<organism evidence="5 6">
    <name type="scientific">Lentibacillus persicus</name>
    <dbReference type="NCBI Taxonomy" id="640948"/>
    <lineage>
        <taxon>Bacteria</taxon>
        <taxon>Bacillati</taxon>
        <taxon>Bacillota</taxon>
        <taxon>Bacilli</taxon>
        <taxon>Bacillales</taxon>
        <taxon>Bacillaceae</taxon>
        <taxon>Lentibacillus</taxon>
    </lineage>
</organism>
<dbReference type="STRING" id="640948.SAMN05216238_10274"/>
<evidence type="ECO:0000256" key="2">
    <source>
        <dbReference type="ARBA" id="ARBA00022679"/>
    </source>
</evidence>
<keyword evidence="6" id="KW-1185">Reference proteome</keyword>
<dbReference type="RefSeq" id="WP_425434265.1">
    <property type="nucleotide sequence ID" value="NZ_FOMR01000002.1"/>
</dbReference>